<name>A0A109KJT0_PSEFL</name>
<evidence type="ECO:0000313" key="1">
    <source>
        <dbReference type="EMBL" id="KWV70549.1"/>
    </source>
</evidence>
<sequence length="172" mass="18043">MNWRLVTIAALICTAIAGCGTKTVSQELASKQGVITGTGKDGYPVVKSITFKRPKADVSRVLACMKAEVDGLTGTPVQIDGAVKSSGKAYASLQFSNYVAFAMTVRNNEYRFDRLTNAGLNGPAFELMASSYGTPENAYAALESIADRVSECAAKVSAALLGGKSDEEAVES</sequence>
<comment type="caution">
    <text evidence="1">The sequence shown here is derived from an EMBL/GenBank/DDBJ whole genome shotgun (WGS) entry which is preliminary data.</text>
</comment>
<dbReference type="EMBL" id="LCYC01000062">
    <property type="protein sequence ID" value="KWV70549.1"/>
    <property type="molecule type" value="Genomic_DNA"/>
</dbReference>
<dbReference type="PATRIC" id="fig|294.195.peg.5585"/>
<evidence type="ECO:0000313" key="2">
    <source>
        <dbReference type="Proteomes" id="UP000063434"/>
    </source>
</evidence>
<protein>
    <recommendedName>
        <fullName evidence="3">Lipoprotein</fullName>
    </recommendedName>
</protein>
<gene>
    <name evidence="1" type="ORF">PFL603g_05227</name>
</gene>
<proteinExistence type="predicted"/>
<accession>A0A109KJT0</accession>
<dbReference type="Proteomes" id="UP000063434">
    <property type="component" value="Unassembled WGS sequence"/>
</dbReference>
<dbReference type="PROSITE" id="PS51257">
    <property type="entry name" value="PROKAR_LIPOPROTEIN"/>
    <property type="match status" value="1"/>
</dbReference>
<organism evidence="1 2">
    <name type="scientific">Pseudomonas fluorescens</name>
    <dbReference type="NCBI Taxonomy" id="294"/>
    <lineage>
        <taxon>Bacteria</taxon>
        <taxon>Pseudomonadati</taxon>
        <taxon>Pseudomonadota</taxon>
        <taxon>Gammaproteobacteria</taxon>
        <taxon>Pseudomonadales</taxon>
        <taxon>Pseudomonadaceae</taxon>
        <taxon>Pseudomonas</taxon>
    </lineage>
</organism>
<evidence type="ECO:0008006" key="3">
    <source>
        <dbReference type="Google" id="ProtNLM"/>
    </source>
</evidence>
<dbReference type="RefSeq" id="WP_060766308.1">
    <property type="nucleotide sequence ID" value="NZ_LCYC01000062.1"/>
</dbReference>
<dbReference type="AlphaFoldDB" id="A0A109KJT0"/>
<reference evidence="1 2" key="1">
    <citation type="submission" date="2015-05" db="EMBL/GenBank/DDBJ databases">
        <title>A genomic and transcriptomic approach to investigate the blue pigment phenotype in Pseudomonas fluorescens.</title>
        <authorList>
            <person name="Andreani N.A."/>
            <person name="Cardazzo B."/>
        </authorList>
    </citation>
    <scope>NUCLEOTIDE SEQUENCE [LARGE SCALE GENOMIC DNA]</scope>
    <source>
        <strain evidence="1 2">Ps_40</strain>
    </source>
</reference>